<dbReference type="AlphaFoldDB" id="A0A382VQ06"/>
<dbReference type="InterPro" id="IPR011990">
    <property type="entry name" value="TPR-like_helical_dom_sf"/>
</dbReference>
<dbReference type="Gene3D" id="3.40.50.10070">
    <property type="entry name" value="TolB, N-terminal domain"/>
    <property type="match status" value="1"/>
</dbReference>
<name>A0A382VQ06_9ZZZZ</name>
<dbReference type="PROSITE" id="PS50293">
    <property type="entry name" value="TPR_REGION"/>
    <property type="match status" value="1"/>
</dbReference>
<dbReference type="EMBL" id="UINC01153722">
    <property type="protein sequence ID" value="SVD48597.1"/>
    <property type="molecule type" value="Genomic_DNA"/>
</dbReference>
<feature type="non-terminal residue" evidence="1">
    <location>
        <position position="283"/>
    </location>
</feature>
<organism evidence="1">
    <name type="scientific">marine metagenome</name>
    <dbReference type="NCBI Taxonomy" id="408172"/>
    <lineage>
        <taxon>unclassified sequences</taxon>
        <taxon>metagenomes</taxon>
        <taxon>ecological metagenomes</taxon>
    </lineage>
</organism>
<dbReference type="Gene3D" id="1.25.40.10">
    <property type="entry name" value="Tetratricopeptide repeat domain"/>
    <property type="match status" value="2"/>
</dbReference>
<reference evidence="1" key="1">
    <citation type="submission" date="2018-05" db="EMBL/GenBank/DDBJ databases">
        <authorList>
            <person name="Lanie J.A."/>
            <person name="Ng W.-L."/>
            <person name="Kazmierczak K.M."/>
            <person name="Andrzejewski T.M."/>
            <person name="Davidsen T.M."/>
            <person name="Wayne K.J."/>
            <person name="Tettelin H."/>
            <person name="Glass J.I."/>
            <person name="Rusch D."/>
            <person name="Podicherti R."/>
            <person name="Tsui H.-C.T."/>
            <person name="Winkler M.E."/>
        </authorList>
    </citation>
    <scope>NUCLEOTIDE SEQUENCE</scope>
</reference>
<feature type="non-terminal residue" evidence="1">
    <location>
        <position position="1"/>
    </location>
</feature>
<dbReference type="PANTHER" id="PTHR12558:SF13">
    <property type="entry name" value="CELL DIVISION CYCLE PROTEIN 27 HOMOLOG"/>
    <property type="match status" value="1"/>
</dbReference>
<dbReference type="SUPFAM" id="SSF48452">
    <property type="entry name" value="TPR-like"/>
    <property type="match status" value="1"/>
</dbReference>
<protein>
    <submittedName>
        <fullName evidence="1">Uncharacterized protein</fullName>
    </submittedName>
</protein>
<proteinExistence type="predicted"/>
<sequence length="283" mass="31127">QPLGQTGTNAVEQTKPLAKPVTLDTNRVVVLPFKTIGTSGETADLGYGLVSTLTSKLQPLQNLVVIAKESARKFKDSEQSLREIGQALGAGTIVIGEIQTSGDKIQVNIQLIDANTEALGWGSTFTKTKDEFLDLQNEIATRLASELKGGLAAAEAQQLAQKATENPEAQAEYQAGRREWNKRSKKGFENAIRHFELAIELDPNYANPYVGLADTYALYPNYNFSTPDVAMPKAKEYAQKAIEINPNSAEAYTSMASVLYMYEHEWELADENFKKAIQLNSNY</sequence>
<dbReference type="PANTHER" id="PTHR12558">
    <property type="entry name" value="CELL DIVISION CYCLE 16,23,27"/>
    <property type="match status" value="1"/>
</dbReference>
<accession>A0A382VQ06</accession>
<evidence type="ECO:0000313" key="1">
    <source>
        <dbReference type="EMBL" id="SVD48597.1"/>
    </source>
</evidence>
<gene>
    <name evidence="1" type="ORF">METZ01_LOCUS401451</name>
</gene>